<protein>
    <recommendedName>
        <fullName evidence="4">TNFR-Cys domain-containing protein</fullName>
    </recommendedName>
</protein>
<sequence length="200" mass="21791">MHHFRLIALAALYFSAVSVNAKASELSSDTVAARAPAVGKACKTSVFKTCHSECTVEYDSCLDKCREDGGGEDACKARCSKLETPCTDKCREKCYTEGCPGGDSGACQDHCRKEANCGRCSKYTAPASCYKGCHEFTNACINARCKSCHKCPYAKWKLCHEPADQKYTSCNKACNKDGPCEEKCKETHDADLAACRKECL</sequence>
<name>A0A067MTI8_BOTB1</name>
<reference evidence="3" key="1">
    <citation type="journal article" date="2014" name="Proc. Natl. Acad. Sci. U.S.A.">
        <title>Extensive sampling of basidiomycete genomes demonstrates inadequacy of the white-rot/brown-rot paradigm for wood decay fungi.</title>
        <authorList>
            <person name="Riley R."/>
            <person name="Salamov A.A."/>
            <person name="Brown D.W."/>
            <person name="Nagy L.G."/>
            <person name="Floudas D."/>
            <person name="Held B.W."/>
            <person name="Levasseur A."/>
            <person name="Lombard V."/>
            <person name="Morin E."/>
            <person name="Otillar R."/>
            <person name="Lindquist E.A."/>
            <person name="Sun H."/>
            <person name="LaButti K.M."/>
            <person name="Schmutz J."/>
            <person name="Jabbour D."/>
            <person name="Luo H."/>
            <person name="Baker S.E."/>
            <person name="Pisabarro A.G."/>
            <person name="Walton J.D."/>
            <person name="Blanchette R.A."/>
            <person name="Henrissat B."/>
            <person name="Martin F."/>
            <person name="Cullen D."/>
            <person name="Hibbett D.S."/>
            <person name="Grigoriev I.V."/>
        </authorList>
    </citation>
    <scope>NUCLEOTIDE SEQUENCE [LARGE SCALE GENOMIC DNA]</scope>
    <source>
        <strain evidence="3">FD-172 SS1</strain>
    </source>
</reference>
<dbReference type="EMBL" id="KL198033">
    <property type="protein sequence ID" value="KDQ15182.1"/>
    <property type="molecule type" value="Genomic_DNA"/>
</dbReference>
<feature type="signal peptide" evidence="1">
    <location>
        <begin position="1"/>
        <end position="23"/>
    </location>
</feature>
<dbReference type="HOGENOM" id="CLU_1366043_0_0_1"/>
<accession>A0A067MTI8</accession>
<keyword evidence="3" id="KW-1185">Reference proteome</keyword>
<evidence type="ECO:0000256" key="1">
    <source>
        <dbReference type="SAM" id="SignalP"/>
    </source>
</evidence>
<evidence type="ECO:0000313" key="3">
    <source>
        <dbReference type="Proteomes" id="UP000027195"/>
    </source>
</evidence>
<feature type="chain" id="PRO_5001644982" description="TNFR-Cys domain-containing protein" evidence="1">
    <location>
        <begin position="24"/>
        <end position="200"/>
    </location>
</feature>
<evidence type="ECO:0008006" key="4">
    <source>
        <dbReference type="Google" id="ProtNLM"/>
    </source>
</evidence>
<dbReference type="Proteomes" id="UP000027195">
    <property type="component" value="Unassembled WGS sequence"/>
</dbReference>
<gene>
    <name evidence="2" type="ORF">BOTBODRAFT_174034</name>
</gene>
<proteinExistence type="predicted"/>
<dbReference type="AlphaFoldDB" id="A0A067MTI8"/>
<keyword evidence="1" id="KW-0732">Signal</keyword>
<dbReference type="InParanoid" id="A0A067MTI8"/>
<evidence type="ECO:0000313" key="2">
    <source>
        <dbReference type="EMBL" id="KDQ15182.1"/>
    </source>
</evidence>
<organism evidence="2 3">
    <name type="scientific">Botryobasidium botryosum (strain FD-172 SS1)</name>
    <dbReference type="NCBI Taxonomy" id="930990"/>
    <lineage>
        <taxon>Eukaryota</taxon>
        <taxon>Fungi</taxon>
        <taxon>Dikarya</taxon>
        <taxon>Basidiomycota</taxon>
        <taxon>Agaricomycotina</taxon>
        <taxon>Agaricomycetes</taxon>
        <taxon>Cantharellales</taxon>
        <taxon>Botryobasidiaceae</taxon>
        <taxon>Botryobasidium</taxon>
    </lineage>
</organism>